<reference evidence="2" key="1">
    <citation type="journal article" date="2022" name="bioRxiv">
        <title>Sequencing and chromosome-scale assembly of the giantPleurodeles waltlgenome.</title>
        <authorList>
            <person name="Brown T."/>
            <person name="Elewa A."/>
            <person name="Iarovenko S."/>
            <person name="Subramanian E."/>
            <person name="Araus A.J."/>
            <person name="Petzold A."/>
            <person name="Susuki M."/>
            <person name="Suzuki K.-i.T."/>
            <person name="Hayashi T."/>
            <person name="Toyoda A."/>
            <person name="Oliveira C."/>
            <person name="Osipova E."/>
            <person name="Leigh N.D."/>
            <person name="Simon A."/>
            <person name="Yun M.H."/>
        </authorList>
    </citation>
    <scope>NUCLEOTIDE SEQUENCE</scope>
    <source>
        <strain evidence="2">20211129_DDA</strain>
        <tissue evidence="2">Liver</tissue>
    </source>
</reference>
<keyword evidence="3" id="KW-1185">Reference proteome</keyword>
<gene>
    <name evidence="2" type="ORF">NDU88_008611</name>
</gene>
<accession>A0AAV7QR62</accession>
<proteinExistence type="predicted"/>
<feature type="region of interest" description="Disordered" evidence="1">
    <location>
        <begin position="1"/>
        <end position="71"/>
    </location>
</feature>
<sequence length="107" mass="12198">MMESGRELQDRMNQKKKREGVVLKAPEMQQPSRESLGGVPDRPHKVPDVTYKKKGTHIAGGVPDRPHKVPDVTYKKKGTHIAGWLQDTNFDEEPEEMDTPAPYIFMK</sequence>
<feature type="compositionally biased region" description="Basic and acidic residues" evidence="1">
    <location>
        <begin position="41"/>
        <end position="51"/>
    </location>
</feature>
<comment type="caution">
    <text evidence="2">The sequence shown here is derived from an EMBL/GenBank/DDBJ whole genome shotgun (WGS) entry which is preliminary data.</text>
</comment>
<feature type="compositionally biased region" description="Basic and acidic residues" evidence="1">
    <location>
        <begin position="1"/>
        <end position="13"/>
    </location>
</feature>
<evidence type="ECO:0000256" key="1">
    <source>
        <dbReference type="SAM" id="MobiDB-lite"/>
    </source>
</evidence>
<feature type="compositionally biased region" description="Acidic residues" evidence="1">
    <location>
        <begin position="89"/>
        <end position="98"/>
    </location>
</feature>
<dbReference type="Proteomes" id="UP001066276">
    <property type="component" value="Chromosome 6"/>
</dbReference>
<evidence type="ECO:0000313" key="2">
    <source>
        <dbReference type="EMBL" id="KAJ1142284.1"/>
    </source>
</evidence>
<protein>
    <submittedName>
        <fullName evidence="2">Uncharacterized protein</fullName>
    </submittedName>
</protein>
<organism evidence="2 3">
    <name type="scientific">Pleurodeles waltl</name>
    <name type="common">Iberian ribbed newt</name>
    <dbReference type="NCBI Taxonomy" id="8319"/>
    <lineage>
        <taxon>Eukaryota</taxon>
        <taxon>Metazoa</taxon>
        <taxon>Chordata</taxon>
        <taxon>Craniata</taxon>
        <taxon>Vertebrata</taxon>
        <taxon>Euteleostomi</taxon>
        <taxon>Amphibia</taxon>
        <taxon>Batrachia</taxon>
        <taxon>Caudata</taxon>
        <taxon>Salamandroidea</taxon>
        <taxon>Salamandridae</taxon>
        <taxon>Pleurodelinae</taxon>
        <taxon>Pleurodeles</taxon>
    </lineage>
</organism>
<dbReference type="EMBL" id="JANPWB010000010">
    <property type="protein sequence ID" value="KAJ1142284.1"/>
    <property type="molecule type" value="Genomic_DNA"/>
</dbReference>
<feature type="region of interest" description="Disordered" evidence="1">
    <location>
        <begin position="87"/>
        <end position="107"/>
    </location>
</feature>
<evidence type="ECO:0000313" key="3">
    <source>
        <dbReference type="Proteomes" id="UP001066276"/>
    </source>
</evidence>
<dbReference type="AlphaFoldDB" id="A0AAV7QR62"/>
<name>A0AAV7QR62_PLEWA</name>